<gene>
    <name evidence="1" type="ORF">AYY17_05215</name>
</gene>
<dbReference type="Pfam" id="PF26363">
    <property type="entry name" value="Phospholipase-like"/>
    <property type="match status" value="1"/>
</dbReference>
<sequence length="273" mass="30129">MLIEHYFSKLLSFSSTSLCRSLLQQPYINIEKPVLPLYSPGQNTGLADDITLARLCADSYNPGEESIAGITRADTQTLARLSLSPGKLRSPSGLQSMIYHYQDTGILAFAGSNDMTDMITNIRQGQGLPSLQYREAVQLARHLLSHSSYPWLFIGHSLGGGLASLCAVVLQQPAVTFNAAGLAENTLVREGLSLKAAQQHGMAFIRHYALEYDWLTHIQDGLDIPKALGRRVELDYYPPQTVHSVLQKLILGVKAHMLTQVITAMENRREPLL</sequence>
<dbReference type="Proteomes" id="UP000092247">
    <property type="component" value="Unassembled WGS sequence"/>
</dbReference>
<dbReference type="Gene3D" id="3.40.50.1820">
    <property type="entry name" value="alpha/beta hydrolase"/>
    <property type="match status" value="1"/>
</dbReference>
<dbReference type="AlphaFoldDB" id="A0A1B8HEB0"/>
<dbReference type="SUPFAM" id="SSF53474">
    <property type="entry name" value="alpha/beta-Hydrolases"/>
    <property type="match status" value="1"/>
</dbReference>
<dbReference type="EMBL" id="LZEX01000012">
    <property type="protein sequence ID" value="OBU07401.1"/>
    <property type="molecule type" value="Genomic_DNA"/>
</dbReference>
<organism evidence="1 2">
    <name type="scientific">Morganella psychrotolerans</name>
    <dbReference type="NCBI Taxonomy" id="368603"/>
    <lineage>
        <taxon>Bacteria</taxon>
        <taxon>Pseudomonadati</taxon>
        <taxon>Pseudomonadota</taxon>
        <taxon>Gammaproteobacteria</taxon>
        <taxon>Enterobacterales</taxon>
        <taxon>Morganellaceae</taxon>
        <taxon>Morganella</taxon>
    </lineage>
</organism>
<evidence type="ECO:0000313" key="1">
    <source>
        <dbReference type="EMBL" id="OBU07401.1"/>
    </source>
</evidence>
<proteinExistence type="predicted"/>
<accession>A0A1B8HEB0</accession>
<comment type="caution">
    <text evidence="1">The sequence shown here is derived from an EMBL/GenBank/DDBJ whole genome shotgun (WGS) entry which is preliminary data.</text>
</comment>
<evidence type="ECO:0000313" key="2">
    <source>
        <dbReference type="Proteomes" id="UP000092247"/>
    </source>
</evidence>
<name>A0A1B8HEB0_9GAMM</name>
<protein>
    <submittedName>
        <fullName evidence="1">Uncharacterized protein</fullName>
    </submittedName>
</protein>
<dbReference type="RefSeq" id="WP_067423463.1">
    <property type="nucleotide sequence ID" value="NZ_LZEX01000012.1"/>
</dbReference>
<dbReference type="InterPro" id="IPR029058">
    <property type="entry name" value="AB_hydrolase_fold"/>
</dbReference>
<dbReference type="STRING" id="368603.AYY16_07105"/>
<dbReference type="GO" id="GO:0006629">
    <property type="term" value="P:lipid metabolic process"/>
    <property type="evidence" value="ECO:0007669"/>
    <property type="project" value="InterPro"/>
</dbReference>
<reference evidence="1 2" key="1">
    <citation type="submission" date="2016-06" db="EMBL/GenBank/DDBJ databases">
        <authorList>
            <person name="Kjaerup R.B."/>
            <person name="Dalgaard T.S."/>
            <person name="Juul-Madsen H.R."/>
        </authorList>
    </citation>
    <scope>NUCLEOTIDE SEQUENCE [LARGE SCALE GENOMIC DNA]</scope>
    <source>
        <strain evidence="1 2">GCSL-Mp3</strain>
    </source>
</reference>